<keyword evidence="4 6" id="KW-1133">Transmembrane helix</keyword>
<keyword evidence="9" id="KW-1185">Reference proteome</keyword>
<feature type="transmembrane region" description="Helical" evidence="6">
    <location>
        <begin position="34"/>
        <end position="53"/>
    </location>
</feature>
<gene>
    <name evidence="8" type="ORF">VHP8226_03015</name>
</gene>
<evidence type="ECO:0000259" key="7">
    <source>
        <dbReference type="Pfam" id="PF00892"/>
    </source>
</evidence>
<evidence type="ECO:0000256" key="2">
    <source>
        <dbReference type="ARBA" id="ARBA00022475"/>
    </source>
</evidence>
<evidence type="ECO:0000313" key="9">
    <source>
        <dbReference type="Proteomes" id="UP000838160"/>
    </source>
</evidence>
<dbReference type="Pfam" id="PF00892">
    <property type="entry name" value="EamA"/>
    <property type="match status" value="2"/>
</dbReference>
<evidence type="ECO:0000256" key="4">
    <source>
        <dbReference type="ARBA" id="ARBA00022989"/>
    </source>
</evidence>
<feature type="domain" description="EamA" evidence="7">
    <location>
        <begin position="2"/>
        <end position="134"/>
    </location>
</feature>
<keyword evidence="2" id="KW-1003">Cell membrane</keyword>
<feature type="transmembrane region" description="Helical" evidence="6">
    <location>
        <begin position="90"/>
        <end position="109"/>
    </location>
</feature>
<dbReference type="Proteomes" id="UP000838160">
    <property type="component" value="Unassembled WGS sequence"/>
</dbReference>
<keyword evidence="5 6" id="KW-0472">Membrane</keyword>
<reference evidence="8" key="1">
    <citation type="submission" date="2021-12" db="EMBL/GenBank/DDBJ databases">
        <authorList>
            <person name="Rodrigo-Torres L."/>
            <person name="Arahal R. D."/>
            <person name="Lucena T."/>
        </authorList>
    </citation>
    <scope>NUCLEOTIDE SEQUENCE</scope>
    <source>
        <strain evidence="8">CECT 8226</strain>
    </source>
</reference>
<comment type="caution">
    <text evidence="8">The sequence shown here is derived from an EMBL/GenBank/DDBJ whole genome shotgun (WGS) entry which is preliminary data.</text>
</comment>
<organism evidence="8 9">
    <name type="scientific">Vibrio hippocampi</name>
    <dbReference type="NCBI Taxonomy" id="654686"/>
    <lineage>
        <taxon>Bacteria</taxon>
        <taxon>Pseudomonadati</taxon>
        <taxon>Pseudomonadota</taxon>
        <taxon>Gammaproteobacteria</taxon>
        <taxon>Vibrionales</taxon>
        <taxon>Vibrionaceae</taxon>
        <taxon>Vibrio</taxon>
    </lineage>
</organism>
<feature type="transmembrane region" description="Helical" evidence="6">
    <location>
        <begin position="210"/>
        <end position="229"/>
    </location>
</feature>
<comment type="subcellular location">
    <subcellularLocation>
        <location evidence="1">Cell membrane</location>
        <topology evidence="1">Multi-pass membrane protein</topology>
    </subcellularLocation>
</comment>
<feature type="transmembrane region" description="Helical" evidence="6">
    <location>
        <begin position="65"/>
        <end position="84"/>
    </location>
</feature>
<dbReference type="PANTHER" id="PTHR42920:SF11">
    <property type="entry name" value="INNER MEMBRANE PROTEIN YTFF"/>
    <property type="match status" value="1"/>
</dbReference>
<name>A0ABN8DM25_9VIBR</name>
<evidence type="ECO:0000256" key="6">
    <source>
        <dbReference type="SAM" id="Phobius"/>
    </source>
</evidence>
<feature type="transmembrane region" description="Helical" evidence="6">
    <location>
        <begin position="265"/>
        <end position="283"/>
    </location>
</feature>
<sequence length="297" mass="32425">MAYLFAFFTVLIWSGNAIVSKLAATSIEPSAMSFYRWFVAILVMTPFCLRKVNTYRSVIRHNINKIAFLALLGMVLNQSLGYFAALTTTASNMALTSSLVPLLSVFLSVPLLGKRISALSIIGGLISLFGLAYMLGQGNVLFFIHQSVTEGDILMVFAAITYAAYCVLLKRWKLPLPNSVFIYMQGFCALVMLTPMLFSSEQTLPTVASVPLIAYAGLFASIVAPLMWVRAIDMIGADSSAMFMNLLPVITLILASYFLNEHITRFHITGGMLVIGGVIMSQIKLSRLSPRPPAPVA</sequence>
<accession>A0ABN8DM25</accession>
<evidence type="ECO:0000313" key="8">
    <source>
        <dbReference type="EMBL" id="CAH0529030.1"/>
    </source>
</evidence>
<feature type="domain" description="EamA" evidence="7">
    <location>
        <begin position="151"/>
        <end position="280"/>
    </location>
</feature>
<evidence type="ECO:0000256" key="3">
    <source>
        <dbReference type="ARBA" id="ARBA00022692"/>
    </source>
</evidence>
<dbReference type="InterPro" id="IPR000620">
    <property type="entry name" value="EamA_dom"/>
</dbReference>
<protein>
    <recommendedName>
        <fullName evidence="7">EamA domain-containing protein</fullName>
    </recommendedName>
</protein>
<feature type="transmembrane region" description="Helical" evidence="6">
    <location>
        <begin position="148"/>
        <end position="168"/>
    </location>
</feature>
<evidence type="ECO:0000256" key="1">
    <source>
        <dbReference type="ARBA" id="ARBA00004651"/>
    </source>
</evidence>
<dbReference type="InterPro" id="IPR037185">
    <property type="entry name" value="EmrE-like"/>
</dbReference>
<dbReference type="PANTHER" id="PTHR42920">
    <property type="entry name" value="OS03G0707200 PROTEIN-RELATED"/>
    <property type="match status" value="1"/>
</dbReference>
<dbReference type="RefSeq" id="WP_237485869.1">
    <property type="nucleotide sequence ID" value="NZ_CAKLCM010000003.1"/>
</dbReference>
<dbReference type="SUPFAM" id="SSF103481">
    <property type="entry name" value="Multidrug resistance efflux transporter EmrE"/>
    <property type="match status" value="2"/>
</dbReference>
<feature type="transmembrane region" description="Helical" evidence="6">
    <location>
        <begin position="116"/>
        <end position="136"/>
    </location>
</feature>
<proteinExistence type="predicted"/>
<keyword evidence="3 6" id="KW-0812">Transmembrane</keyword>
<evidence type="ECO:0000256" key="5">
    <source>
        <dbReference type="ARBA" id="ARBA00023136"/>
    </source>
</evidence>
<feature type="transmembrane region" description="Helical" evidence="6">
    <location>
        <begin position="180"/>
        <end position="198"/>
    </location>
</feature>
<dbReference type="EMBL" id="CAKLCM010000003">
    <property type="protein sequence ID" value="CAH0529030.1"/>
    <property type="molecule type" value="Genomic_DNA"/>
</dbReference>
<dbReference type="InterPro" id="IPR051258">
    <property type="entry name" value="Diverse_Substrate_Transporter"/>
</dbReference>
<feature type="transmembrane region" description="Helical" evidence="6">
    <location>
        <begin position="241"/>
        <end position="259"/>
    </location>
</feature>